<feature type="transmembrane region" description="Helical" evidence="5">
    <location>
        <begin position="248"/>
        <end position="273"/>
    </location>
</feature>
<evidence type="ECO:0000259" key="6">
    <source>
        <dbReference type="Pfam" id="PF13515"/>
    </source>
</evidence>
<evidence type="ECO:0000256" key="1">
    <source>
        <dbReference type="ARBA" id="ARBA00004141"/>
    </source>
</evidence>
<sequence>MNRLIQLIKQEWKYFWQLNPHHRPWSLPVASTIASGIPLLIGAYFGHMGYGLTSSLGGMAFLYLPNTSLLHRMVSLMTACTAMAACFFCGLVLHFYPLFFVPGITLLAIGITMLCRSLRVQPPGSLFFLMAAMIAVYMPHTVEQVPLYLGLLTAGGLWACVVGLGYSLFRLWRGAGYDAMPDIERDFKLVVVDSLIIGIFIGIAALVAQLSGLPRPYWVPVACIAVIQGINFRAVWSKQLHRIAGTLGGMVLSFYLLSLPLNAWGICLVMMSLSFIIESLVARHYAAAVIFITPLTIFLAEAGAGMDAPVREIIEARVVDTVVGSVIGFIGGWCLHQLNLRDKLADWLHGWRKGQV</sequence>
<dbReference type="RefSeq" id="WP_171588099.1">
    <property type="nucleotide sequence ID" value="NZ_JABGBO010000003.1"/>
</dbReference>
<evidence type="ECO:0000256" key="3">
    <source>
        <dbReference type="ARBA" id="ARBA00022989"/>
    </source>
</evidence>
<accession>A0A7Y4L8Z0</accession>
<keyword evidence="4 5" id="KW-0472">Membrane</keyword>
<feature type="transmembrane region" description="Helical" evidence="5">
    <location>
        <begin position="99"/>
        <end position="118"/>
    </location>
</feature>
<feature type="transmembrane region" description="Helical" evidence="5">
    <location>
        <begin position="318"/>
        <end position="338"/>
    </location>
</feature>
<evidence type="ECO:0000313" key="7">
    <source>
        <dbReference type="EMBL" id="NOL49119.1"/>
    </source>
</evidence>
<reference evidence="7 8" key="1">
    <citation type="submission" date="2020-05" db="EMBL/GenBank/DDBJ databases">
        <authorList>
            <person name="Niu N."/>
        </authorList>
    </citation>
    <scope>NUCLEOTIDE SEQUENCE [LARGE SCALE GENOMIC DNA]</scope>
    <source>
        <strain evidence="7 8">LMG10982</strain>
    </source>
</reference>
<dbReference type="AlphaFoldDB" id="A0A7Y4L8Z0"/>
<evidence type="ECO:0000256" key="5">
    <source>
        <dbReference type="SAM" id="Phobius"/>
    </source>
</evidence>
<feature type="transmembrane region" description="Helical" evidence="5">
    <location>
        <begin position="190"/>
        <end position="211"/>
    </location>
</feature>
<evidence type="ECO:0000256" key="4">
    <source>
        <dbReference type="ARBA" id="ARBA00023136"/>
    </source>
</evidence>
<name>A0A7Y4L8Z0_9BURK</name>
<dbReference type="InterPro" id="IPR049453">
    <property type="entry name" value="Memb_transporter_dom"/>
</dbReference>
<keyword evidence="3 5" id="KW-1133">Transmembrane helix</keyword>
<feature type="domain" description="Integral membrane bound transporter" evidence="6">
    <location>
        <begin position="203"/>
        <end position="330"/>
    </location>
</feature>
<feature type="transmembrane region" description="Helical" evidence="5">
    <location>
        <begin position="73"/>
        <end position="93"/>
    </location>
</feature>
<feature type="transmembrane region" description="Helical" evidence="5">
    <location>
        <begin position="25"/>
        <end position="52"/>
    </location>
</feature>
<organism evidence="7 8">
    <name type="scientific">Pelistega europaea</name>
    <dbReference type="NCBI Taxonomy" id="106147"/>
    <lineage>
        <taxon>Bacteria</taxon>
        <taxon>Pseudomonadati</taxon>
        <taxon>Pseudomonadota</taxon>
        <taxon>Betaproteobacteria</taxon>
        <taxon>Burkholderiales</taxon>
        <taxon>Alcaligenaceae</taxon>
        <taxon>Pelistega</taxon>
    </lineage>
</organism>
<keyword evidence="2 5" id="KW-0812">Transmembrane</keyword>
<proteinExistence type="predicted"/>
<evidence type="ECO:0000256" key="2">
    <source>
        <dbReference type="ARBA" id="ARBA00022692"/>
    </source>
</evidence>
<comment type="subcellular location">
    <subcellularLocation>
        <location evidence="1">Membrane</location>
        <topology evidence="1">Multi-pass membrane protein</topology>
    </subcellularLocation>
</comment>
<gene>
    <name evidence="7" type="ORF">HKX40_03035</name>
</gene>
<feature type="transmembrane region" description="Helical" evidence="5">
    <location>
        <begin position="148"/>
        <end position="169"/>
    </location>
</feature>
<dbReference type="EMBL" id="JABGBO010000003">
    <property type="protein sequence ID" value="NOL49119.1"/>
    <property type="molecule type" value="Genomic_DNA"/>
</dbReference>
<comment type="caution">
    <text evidence="7">The sequence shown here is derived from an EMBL/GenBank/DDBJ whole genome shotgun (WGS) entry which is preliminary data.</text>
</comment>
<dbReference type="GO" id="GO:0016020">
    <property type="term" value="C:membrane"/>
    <property type="evidence" value="ECO:0007669"/>
    <property type="project" value="UniProtKB-SubCell"/>
</dbReference>
<dbReference type="Proteomes" id="UP000541421">
    <property type="component" value="Unassembled WGS sequence"/>
</dbReference>
<evidence type="ECO:0000313" key="8">
    <source>
        <dbReference type="Proteomes" id="UP000541421"/>
    </source>
</evidence>
<dbReference type="Pfam" id="PF13515">
    <property type="entry name" value="FUSC_2"/>
    <property type="match status" value="1"/>
</dbReference>
<keyword evidence="8" id="KW-1185">Reference proteome</keyword>
<protein>
    <submittedName>
        <fullName evidence="7">FUSC family protein</fullName>
    </submittedName>
</protein>
<feature type="transmembrane region" description="Helical" evidence="5">
    <location>
        <begin position="285"/>
        <end position="306"/>
    </location>
</feature>